<proteinExistence type="predicted"/>
<name>A0ACB6SF31_9PLEO</name>
<accession>A0ACB6SF31</accession>
<protein>
    <submittedName>
        <fullName evidence="1">Uncharacterized protein</fullName>
    </submittedName>
</protein>
<comment type="caution">
    <text evidence="1">The sequence shown here is derived from an EMBL/GenBank/DDBJ whole genome shotgun (WGS) entry which is preliminary data.</text>
</comment>
<reference evidence="1" key="1">
    <citation type="journal article" date="2020" name="Stud. Mycol.">
        <title>101 Dothideomycetes genomes: a test case for predicting lifestyles and emergence of pathogens.</title>
        <authorList>
            <person name="Haridas S."/>
            <person name="Albert R."/>
            <person name="Binder M."/>
            <person name="Bloem J."/>
            <person name="Labutti K."/>
            <person name="Salamov A."/>
            <person name="Andreopoulos B."/>
            <person name="Baker S."/>
            <person name="Barry K."/>
            <person name="Bills G."/>
            <person name="Bluhm B."/>
            <person name="Cannon C."/>
            <person name="Castanera R."/>
            <person name="Culley D."/>
            <person name="Daum C."/>
            <person name="Ezra D."/>
            <person name="Gonzalez J."/>
            <person name="Henrissat B."/>
            <person name="Kuo A."/>
            <person name="Liang C."/>
            <person name="Lipzen A."/>
            <person name="Lutzoni F."/>
            <person name="Magnuson J."/>
            <person name="Mondo S."/>
            <person name="Nolan M."/>
            <person name="Ohm R."/>
            <person name="Pangilinan J."/>
            <person name="Park H.-J."/>
            <person name="Ramirez L."/>
            <person name="Alfaro M."/>
            <person name="Sun H."/>
            <person name="Tritt A."/>
            <person name="Yoshinaga Y."/>
            <person name="Zwiers L.-H."/>
            <person name="Turgeon B."/>
            <person name="Goodwin S."/>
            <person name="Spatafora J."/>
            <person name="Crous P."/>
            <person name="Grigoriev I."/>
        </authorList>
    </citation>
    <scope>NUCLEOTIDE SEQUENCE</scope>
    <source>
        <strain evidence="1">CBS 525.71</strain>
    </source>
</reference>
<keyword evidence="2" id="KW-1185">Reference proteome</keyword>
<organism evidence="1 2">
    <name type="scientific">Macroventuria anomochaeta</name>
    <dbReference type="NCBI Taxonomy" id="301207"/>
    <lineage>
        <taxon>Eukaryota</taxon>
        <taxon>Fungi</taxon>
        <taxon>Dikarya</taxon>
        <taxon>Ascomycota</taxon>
        <taxon>Pezizomycotina</taxon>
        <taxon>Dothideomycetes</taxon>
        <taxon>Pleosporomycetidae</taxon>
        <taxon>Pleosporales</taxon>
        <taxon>Pleosporineae</taxon>
        <taxon>Didymellaceae</taxon>
        <taxon>Macroventuria</taxon>
    </lineage>
</organism>
<gene>
    <name evidence="1" type="ORF">BU25DRAFT_77552</name>
</gene>
<evidence type="ECO:0000313" key="1">
    <source>
        <dbReference type="EMBL" id="KAF2632578.1"/>
    </source>
</evidence>
<dbReference type="EMBL" id="MU006702">
    <property type="protein sequence ID" value="KAF2632578.1"/>
    <property type="molecule type" value="Genomic_DNA"/>
</dbReference>
<sequence>MPHRSPIRNGQSESRQRIRLWPIAFYTRFACSGFNVDNSGLVFDKHRVTRSLPREASGSTVSPNVQSTYPRQYSNTLYSTGEAMIQEVSVGQLSVVNRYAELTITSGAMYTVQHCSVYNHRLLLVEASIDCSPPAKIGNQIRYDLQNHTRNGIDMGRVMSSGHCKKRCVAIRQEINTRLYNDCLAWCSNAARSPIKSQPCCIVKSTNHLHMTNLGSAPVSITYQGHGE</sequence>
<evidence type="ECO:0000313" key="2">
    <source>
        <dbReference type="Proteomes" id="UP000799754"/>
    </source>
</evidence>
<dbReference type="Proteomes" id="UP000799754">
    <property type="component" value="Unassembled WGS sequence"/>
</dbReference>